<proteinExistence type="predicted"/>
<evidence type="ECO:0000313" key="2">
    <source>
        <dbReference type="EMBL" id="GJS97767.1"/>
    </source>
</evidence>
<organism evidence="2 3">
    <name type="scientific">Tanacetum coccineum</name>
    <dbReference type="NCBI Taxonomy" id="301880"/>
    <lineage>
        <taxon>Eukaryota</taxon>
        <taxon>Viridiplantae</taxon>
        <taxon>Streptophyta</taxon>
        <taxon>Embryophyta</taxon>
        <taxon>Tracheophyta</taxon>
        <taxon>Spermatophyta</taxon>
        <taxon>Magnoliopsida</taxon>
        <taxon>eudicotyledons</taxon>
        <taxon>Gunneridae</taxon>
        <taxon>Pentapetalae</taxon>
        <taxon>asterids</taxon>
        <taxon>campanulids</taxon>
        <taxon>Asterales</taxon>
        <taxon>Asteraceae</taxon>
        <taxon>Asteroideae</taxon>
        <taxon>Anthemideae</taxon>
        <taxon>Anthemidinae</taxon>
        <taxon>Tanacetum</taxon>
    </lineage>
</organism>
<accession>A0ABQ5A9D0</accession>
<feature type="domain" description="Peptidase C1A papain C-terminal" evidence="1">
    <location>
        <begin position="5"/>
        <end position="56"/>
    </location>
</feature>
<sequence length="69" mass="7390">DVSERVTISGYHDVPRKKENSFLKALANQPISVAIDASGRDFQFYSGGVFDGHCGTLGDQNGATKVTSE</sequence>
<gene>
    <name evidence="2" type="ORF">Tco_0804735</name>
</gene>
<dbReference type="EMBL" id="BQNB010011989">
    <property type="protein sequence ID" value="GJS97767.1"/>
    <property type="molecule type" value="Genomic_DNA"/>
</dbReference>
<dbReference type="SUPFAM" id="SSF54001">
    <property type="entry name" value="Cysteine proteinases"/>
    <property type="match status" value="1"/>
</dbReference>
<dbReference type="Gene3D" id="3.90.70.10">
    <property type="entry name" value="Cysteine proteinases"/>
    <property type="match status" value="1"/>
</dbReference>
<protein>
    <submittedName>
        <fullName evidence="2">Cysteine protease XCP1-like protein</fullName>
    </submittedName>
</protein>
<dbReference type="InterPro" id="IPR000668">
    <property type="entry name" value="Peptidase_C1A_C"/>
</dbReference>
<dbReference type="Proteomes" id="UP001151760">
    <property type="component" value="Unassembled WGS sequence"/>
</dbReference>
<dbReference type="InterPro" id="IPR038765">
    <property type="entry name" value="Papain-like_cys_pep_sf"/>
</dbReference>
<evidence type="ECO:0000313" key="3">
    <source>
        <dbReference type="Proteomes" id="UP001151760"/>
    </source>
</evidence>
<reference evidence="2" key="2">
    <citation type="submission" date="2022-01" db="EMBL/GenBank/DDBJ databases">
        <authorList>
            <person name="Yamashiro T."/>
            <person name="Shiraishi A."/>
            <person name="Satake H."/>
            <person name="Nakayama K."/>
        </authorList>
    </citation>
    <scope>NUCLEOTIDE SEQUENCE</scope>
</reference>
<evidence type="ECO:0000259" key="1">
    <source>
        <dbReference type="Pfam" id="PF00112"/>
    </source>
</evidence>
<dbReference type="Pfam" id="PF00112">
    <property type="entry name" value="Peptidase_C1"/>
    <property type="match status" value="1"/>
</dbReference>
<keyword evidence="3" id="KW-1185">Reference proteome</keyword>
<comment type="caution">
    <text evidence="2">The sequence shown here is derived from an EMBL/GenBank/DDBJ whole genome shotgun (WGS) entry which is preliminary data.</text>
</comment>
<reference evidence="2" key="1">
    <citation type="journal article" date="2022" name="Int. J. Mol. Sci.">
        <title>Draft Genome of Tanacetum Coccineum: Genomic Comparison of Closely Related Tanacetum-Family Plants.</title>
        <authorList>
            <person name="Yamashiro T."/>
            <person name="Shiraishi A."/>
            <person name="Nakayama K."/>
            <person name="Satake H."/>
        </authorList>
    </citation>
    <scope>NUCLEOTIDE SEQUENCE</scope>
</reference>
<name>A0ABQ5A9D0_9ASTR</name>
<feature type="non-terminal residue" evidence="2">
    <location>
        <position position="1"/>
    </location>
</feature>